<evidence type="ECO:0000259" key="9">
    <source>
        <dbReference type="PROSITE" id="PS51186"/>
    </source>
</evidence>
<dbReference type="PANTHER" id="PTHR43205:SF7">
    <property type="entry name" value="PROSTAGLANDIN REDUCTASE 1"/>
    <property type="match status" value="1"/>
</dbReference>
<evidence type="ECO:0000256" key="3">
    <source>
        <dbReference type="ARBA" id="ARBA00023002"/>
    </source>
</evidence>
<comment type="catalytic activity">
    <reaction evidence="5">
        <text>13,14-dihydro-15-oxo-prostaglandin F1alpha + NADP(+) = 15-oxoprostaglandin F1alpha + NADPH + H(+)</text>
        <dbReference type="Rhea" id="RHEA:50592"/>
        <dbReference type="ChEBI" id="CHEBI:15378"/>
        <dbReference type="ChEBI" id="CHEBI:57783"/>
        <dbReference type="ChEBI" id="CHEBI:58349"/>
        <dbReference type="ChEBI" id="CHEBI:79072"/>
        <dbReference type="ChEBI" id="CHEBI:133411"/>
    </reaction>
    <physiologicalReaction direction="right-to-left" evidence="5">
        <dbReference type="Rhea" id="RHEA:50594"/>
    </physiologicalReaction>
</comment>
<keyword evidence="3" id="KW-0560">Oxidoreductase</keyword>
<name>A0A9D3P483_9TELE</name>
<dbReference type="AlphaFoldDB" id="A0A9D3P483"/>
<dbReference type="SUPFAM" id="SSF51735">
    <property type="entry name" value="NAD(P)-binding Rossmann-fold domains"/>
    <property type="match status" value="1"/>
</dbReference>
<dbReference type="SUPFAM" id="SSF50129">
    <property type="entry name" value="GroES-like"/>
    <property type="match status" value="1"/>
</dbReference>
<comment type="caution">
    <text evidence="10">The sequence shown here is derived from an EMBL/GenBank/DDBJ whole genome shotgun (WGS) entry which is preliminary data.</text>
</comment>
<evidence type="ECO:0000256" key="5">
    <source>
        <dbReference type="ARBA" id="ARBA00047878"/>
    </source>
</evidence>
<dbReference type="InterPro" id="IPR036291">
    <property type="entry name" value="NAD(P)-bd_dom_sf"/>
</dbReference>
<evidence type="ECO:0000313" key="10">
    <source>
        <dbReference type="EMBL" id="KAG7333781.1"/>
    </source>
</evidence>
<dbReference type="InterPro" id="IPR011032">
    <property type="entry name" value="GroES-like_sf"/>
</dbReference>
<dbReference type="CDD" id="cd04301">
    <property type="entry name" value="NAT_SF"/>
    <property type="match status" value="1"/>
</dbReference>
<keyword evidence="8" id="KW-0472">Membrane</keyword>
<comment type="catalytic activity">
    <reaction evidence="6">
        <text>13,14-dihydro-15-oxo-PGF2alpha + NADP(+) = 15-oxoprostaglandin F2alpha + NADPH + H(+)</text>
        <dbReference type="Rhea" id="RHEA:50588"/>
        <dbReference type="ChEBI" id="CHEBI:15378"/>
        <dbReference type="ChEBI" id="CHEBI:57783"/>
        <dbReference type="ChEBI" id="CHEBI:58349"/>
        <dbReference type="ChEBI" id="CHEBI:133374"/>
        <dbReference type="ChEBI" id="CHEBI:133409"/>
    </reaction>
    <physiologicalReaction direction="right-to-left" evidence="6">
        <dbReference type="Rhea" id="RHEA:50590"/>
    </physiologicalReaction>
</comment>
<dbReference type="Proteomes" id="UP000824219">
    <property type="component" value="Linkage Group LG03"/>
</dbReference>
<evidence type="ECO:0000256" key="7">
    <source>
        <dbReference type="ARBA" id="ARBA00049070"/>
    </source>
</evidence>
<dbReference type="OrthoDB" id="809632at2759"/>
<comment type="catalytic activity">
    <reaction evidence="7">
        <text>13,14-dihydro-15-oxo-prostaglandin E1 + NADP(+) = 15-oxoprostaglandin E1 + NADPH + H(+)</text>
        <dbReference type="Rhea" id="RHEA:50584"/>
        <dbReference type="ChEBI" id="CHEBI:15378"/>
        <dbReference type="ChEBI" id="CHEBI:57401"/>
        <dbReference type="ChEBI" id="CHEBI:57783"/>
        <dbReference type="ChEBI" id="CHEBI:58349"/>
        <dbReference type="ChEBI" id="CHEBI:133408"/>
    </reaction>
    <physiologicalReaction direction="right-to-left" evidence="7">
        <dbReference type="Rhea" id="RHEA:50586"/>
    </physiologicalReaction>
</comment>
<evidence type="ECO:0000313" key="11">
    <source>
        <dbReference type="Proteomes" id="UP000824219"/>
    </source>
</evidence>
<dbReference type="EMBL" id="JAHKSW010000003">
    <property type="protein sequence ID" value="KAG7333781.1"/>
    <property type="molecule type" value="Genomic_DNA"/>
</dbReference>
<dbReference type="FunFam" id="3.40.50.720:FF:000121">
    <property type="entry name" value="Prostaglandin reductase 2"/>
    <property type="match status" value="1"/>
</dbReference>
<dbReference type="InterPro" id="IPR013149">
    <property type="entry name" value="ADH-like_C"/>
</dbReference>
<dbReference type="Pfam" id="PF16884">
    <property type="entry name" value="ADH_N_2"/>
    <property type="match status" value="1"/>
</dbReference>
<gene>
    <name evidence="10" type="ORF">KOW79_002188</name>
</gene>
<dbReference type="GO" id="GO:0047522">
    <property type="term" value="F:15-oxoprostaglandin 13-reductase [NAD(P)+] activity"/>
    <property type="evidence" value="ECO:0007669"/>
    <property type="project" value="UniProtKB-EC"/>
</dbReference>
<protein>
    <recommendedName>
        <fullName evidence="4">15-oxoprostaglandin 13-reductase</fullName>
        <ecNumber evidence="2">1.3.1.48</ecNumber>
    </recommendedName>
    <alternativeName>
        <fullName evidence="4">15-oxoprostaglandin 13-reductase</fullName>
    </alternativeName>
</protein>
<dbReference type="GO" id="GO:0016747">
    <property type="term" value="F:acyltransferase activity, transferring groups other than amino-acyl groups"/>
    <property type="evidence" value="ECO:0007669"/>
    <property type="project" value="InterPro"/>
</dbReference>
<evidence type="ECO:0000256" key="6">
    <source>
        <dbReference type="ARBA" id="ARBA00048290"/>
    </source>
</evidence>
<feature type="transmembrane region" description="Helical" evidence="8">
    <location>
        <begin position="54"/>
        <end position="83"/>
    </location>
</feature>
<dbReference type="InterPro" id="IPR045010">
    <property type="entry name" value="MDR_fam"/>
</dbReference>
<evidence type="ECO:0000256" key="1">
    <source>
        <dbReference type="ARBA" id="ARBA00010460"/>
    </source>
</evidence>
<dbReference type="Gene3D" id="3.90.180.10">
    <property type="entry name" value="Medium-chain alcohol dehydrogenases, catalytic domain"/>
    <property type="match status" value="1"/>
</dbReference>
<dbReference type="InterPro" id="IPR000182">
    <property type="entry name" value="GNAT_dom"/>
</dbReference>
<evidence type="ECO:0000256" key="4">
    <source>
        <dbReference type="ARBA" id="ARBA00033119"/>
    </source>
</evidence>
<keyword evidence="8" id="KW-1133">Transmembrane helix</keyword>
<dbReference type="Gene3D" id="3.40.50.720">
    <property type="entry name" value="NAD(P)-binding Rossmann-like Domain"/>
    <property type="match status" value="1"/>
</dbReference>
<dbReference type="Gene3D" id="3.40.630.30">
    <property type="match status" value="1"/>
</dbReference>
<dbReference type="InterPro" id="IPR016181">
    <property type="entry name" value="Acyl_CoA_acyltransferase"/>
</dbReference>
<comment type="similarity">
    <text evidence="1">Belongs to the NADP-dependent oxidoreductase L4BD family.</text>
</comment>
<accession>A0A9D3P483</accession>
<dbReference type="SUPFAM" id="SSF55729">
    <property type="entry name" value="Acyl-CoA N-acyltransferases (Nat)"/>
    <property type="match status" value="1"/>
</dbReference>
<dbReference type="PANTHER" id="PTHR43205">
    <property type="entry name" value="PROSTAGLANDIN REDUCTASE"/>
    <property type="match status" value="1"/>
</dbReference>
<dbReference type="Pfam" id="PF00107">
    <property type="entry name" value="ADH_zinc_N"/>
    <property type="match status" value="1"/>
</dbReference>
<feature type="domain" description="N-acetyltransferase" evidence="9">
    <location>
        <begin position="80"/>
        <end position="228"/>
    </location>
</feature>
<dbReference type="PROSITE" id="PS51186">
    <property type="entry name" value="GNAT"/>
    <property type="match status" value="1"/>
</dbReference>
<dbReference type="InterPro" id="IPR041694">
    <property type="entry name" value="ADH_N_2"/>
</dbReference>
<keyword evidence="8" id="KW-0812">Transmembrane</keyword>
<dbReference type="EC" id="1.3.1.48" evidence="2"/>
<organism evidence="10 11">
    <name type="scientific">Hemibagrus wyckioides</name>
    <dbReference type="NCBI Taxonomy" id="337641"/>
    <lineage>
        <taxon>Eukaryota</taxon>
        <taxon>Metazoa</taxon>
        <taxon>Chordata</taxon>
        <taxon>Craniata</taxon>
        <taxon>Vertebrata</taxon>
        <taxon>Euteleostomi</taxon>
        <taxon>Actinopterygii</taxon>
        <taxon>Neopterygii</taxon>
        <taxon>Teleostei</taxon>
        <taxon>Ostariophysi</taxon>
        <taxon>Siluriformes</taxon>
        <taxon>Bagridae</taxon>
        <taxon>Hemibagrus</taxon>
    </lineage>
</organism>
<evidence type="ECO:0000256" key="8">
    <source>
        <dbReference type="SAM" id="Phobius"/>
    </source>
</evidence>
<dbReference type="Pfam" id="PF13508">
    <property type="entry name" value="Acetyltransf_7"/>
    <property type="match status" value="1"/>
</dbReference>
<sequence length="491" mass="55103">MKGHVREALADERLIVRQFRFEDNADVQRIFREGMLEMIPDTAFRALRHHPESLLLYLFMLILSFLLTESLIFTCCVPLLVLLARYHYSRQVILRCLERTQNTDMSDIEKYYLKSPGSGFWVAVLEGRVVGIVAVKPHGTDSLELLRMSVDHHCRKGGVGSTLGRTVLEFARQFAHTALSTSSFSVILGTTAYTPAAHRLYWSLGFCHVGTTEGYTIPEVLLEVVFLSVDPYMRPFSRSRMKEGDTMIGTQVSKVVQSRNPHYPVGSYVVANCGWRTHSLSDGSDLRMIHSDWPKDLPMSLALGTVGMPGLTALYGLEEICKLKPGETLLVNAAAGAVGSVAGQIAKIKGCRVVGCAGLDRKVSYLKELGFDYAFSYKTISSLKDTLLEAAAQGYECYFENVGGEFSSVALTQMKEFGRIAVCGNIATYNDTELQTGPYIHTLMNIRQLRMEGFMVNRWMHKDHDSLQRLLDWVKESHVLISCDVRDRQKR</sequence>
<reference evidence="10 11" key="1">
    <citation type="submission" date="2021-06" db="EMBL/GenBank/DDBJ databases">
        <title>Chromosome-level genome assembly of the red-tail catfish (Hemibagrus wyckioides).</title>
        <authorList>
            <person name="Shao F."/>
        </authorList>
    </citation>
    <scope>NUCLEOTIDE SEQUENCE [LARGE SCALE GENOMIC DNA]</scope>
    <source>
        <strain evidence="10">EC202008001</strain>
        <tissue evidence="10">Blood</tissue>
    </source>
</reference>
<keyword evidence="11" id="KW-1185">Reference proteome</keyword>
<evidence type="ECO:0000256" key="2">
    <source>
        <dbReference type="ARBA" id="ARBA00011981"/>
    </source>
</evidence>
<dbReference type="GO" id="GO:0006693">
    <property type="term" value="P:prostaglandin metabolic process"/>
    <property type="evidence" value="ECO:0007669"/>
    <property type="project" value="TreeGrafter"/>
</dbReference>
<proteinExistence type="inferred from homology"/>